<dbReference type="SUPFAM" id="SSF47384">
    <property type="entry name" value="Homodimeric domain of signal transducing histidine kinase"/>
    <property type="match status" value="1"/>
</dbReference>
<protein>
    <recommendedName>
        <fullName evidence="2">histidine kinase</fullName>
        <ecNumber evidence="2">2.7.13.3</ecNumber>
    </recommendedName>
</protein>
<evidence type="ECO:0000256" key="8">
    <source>
        <dbReference type="ARBA" id="ARBA00023012"/>
    </source>
</evidence>
<evidence type="ECO:0000256" key="3">
    <source>
        <dbReference type="ARBA" id="ARBA00022553"/>
    </source>
</evidence>
<evidence type="ECO:0000256" key="5">
    <source>
        <dbReference type="ARBA" id="ARBA00022741"/>
    </source>
</evidence>
<feature type="transmembrane region" description="Helical" evidence="9">
    <location>
        <begin position="74"/>
        <end position="96"/>
    </location>
</feature>
<keyword evidence="6 10" id="KW-0418">Kinase</keyword>
<keyword evidence="7" id="KW-0067">ATP-binding</keyword>
<proteinExistence type="predicted"/>
<dbReference type="InterPro" id="IPR036097">
    <property type="entry name" value="HisK_dim/P_sf"/>
</dbReference>
<organism evidence="10 11">
    <name type="scientific">Bacillus cereus</name>
    <dbReference type="NCBI Taxonomy" id="1396"/>
    <lineage>
        <taxon>Bacteria</taxon>
        <taxon>Bacillati</taxon>
        <taxon>Bacillota</taxon>
        <taxon>Bacilli</taxon>
        <taxon>Bacillales</taxon>
        <taxon>Bacillaceae</taxon>
        <taxon>Bacillus</taxon>
        <taxon>Bacillus cereus group</taxon>
    </lineage>
</organism>
<dbReference type="InterPro" id="IPR003661">
    <property type="entry name" value="HisK_dim/P_dom"/>
</dbReference>
<dbReference type="GO" id="GO:0000155">
    <property type="term" value="F:phosphorelay sensor kinase activity"/>
    <property type="evidence" value="ECO:0007669"/>
    <property type="project" value="InterPro"/>
</dbReference>
<sequence>MRESFLSYKEEERNAKIFLWVLSVIVVVYQVLYAILLENKAPMENWHREMWQAICGVAILCVNIYLIKKEKANLIKYAGILVYIGIEIANILLYMIYNKVAFDGTNVIEIILIFFVPIFLNKKYFVCLLAAIIGKYLIYLFVLEEVKAFMFIIMYTLVLIAAYIILNRFLQYLSAVQESIKIAGESQKLAVIGKMAATVGHEIKNPLASLKGFTQLQREKHEEDPIYKRMILEIENMNNMISELMEVATCKPSVYKQHDVGEIVLQAATTFREKMCESNVQLISNVEEKKLEVECDERKIKGVFMYIIKNALEAMEQGGILDLRIENKNQDYVMISIIDNGYGIKEEYITRVTEAFYTTKHDKIGLGLTVAKRIVTEHFGELRISSERNIGTRIDIFLPKKYGNNEIQVEEKLGVTI</sequence>
<evidence type="ECO:0000313" key="10">
    <source>
        <dbReference type="EMBL" id="PGT97221.1"/>
    </source>
</evidence>
<dbReference type="PANTHER" id="PTHR43065:SF34">
    <property type="entry name" value="SPORULATION KINASE A"/>
    <property type="match status" value="1"/>
</dbReference>
<dbReference type="PROSITE" id="PS50109">
    <property type="entry name" value="HIS_KIN"/>
    <property type="match status" value="1"/>
</dbReference>
<dbReference type="InterPro" id="IPR005467">
    <property type="entry name" value="His_kinase_dom"/>
</dbReference>
<evidence type="ECO:0000256" key="1">
    <source>
        <dbReference type="ARBA" id="ARBA00000085"/>
    </source>
</evidence>
<dbReference type="EMBL" id="NUMG01000046">
    <property type="protein sequence ID" value="PGT97221.1"/>
    <property type="molecule type" value="Genomic_DNA"/>
</dbReference>
<name>A0A2A8J0X7_BACCE</name>
<comment type="catalytic activity">
    <reaction evidence="1">
        <text>ATP + protein L-histidine = ADP + protein N-phospho-L-histidine.</text>
        <dbReference type="EC" id="2.7.13.3"/>
    </reaction>
</comment>
<keyword evidence="9" id="KW-1133">Transmembrane helix</keyword>
<dbReference type="AlphaFoldDB" id="A0A2A8J0X7"/>
<dbReference type="SUPFAM" id="SSF55874">
    <property type="entry name" value="ATPase domain of HSP90 chaperone/DNA topoisomerase II/histidine kinase"/>
    <property type="match status" value="1"/>
</dbReference>
<keyword evidence="5" id="KW-0547">Nucleotide-binding</keyword>
<keyword evidence="9" id="KW-0812">Transmembrane</keyword>
<dbReference type="EC" id="2.7.13.3" evidence="2"/>
<dbReference type="InterPro" id="IPR003594">
    <property type="entry name" value="HATPase_dom"/>
</dbReference>
<keyword evidence="8" id="KW-0902">Two-component regulatory system</keyword>
<evidence type="ECO:0000256" key="4">
    <source>
        <dbReference type="ARBA" id="ARBA00022679"/>
    </source>
</evidence>
<feature type="transmembrane region" description="Helical" evidence="9">
    <location>
        <begin position="148"/>
        <end position="166"/>
    </location>
</feature>
<dbReference type="CDD" id="cd00082">
    <property type="entry name" value="HisKA"/>
    <property type="match status" value="1"/>
</dbReference>
<feature type="transmembrane region" description="Helical" evidence="9">
    <location>
        <begin position="125"/>
        <end position="142"/>
    </location>
</feature>
<dbReference type="GO" id="GO:0005524">
    <property type="term" value="F:ATP binding"/>
    <property type="evidence" value="ECO:0007669"/>
    <property type="project" value="UniProtKB-KW"/>
</dbReference>
<dbReference type="Pfam" id="PF20971">
    <property type="entry name" value="MASE12"/>
    <property type="match status" value="1"/>
</dbReference>
<evidence type="ECO:0000256" key="2">
    <source>
        <dbReference type="ARBA" id="ARBA00012438"/>
    </source>
</evidence>
<evidence type="ECO:0000256" key="6">
    <source>
        <dbReference type="ARBA" id="ARBA00022777"/>
    </source>
</evidence>
<dbReference type="Pfam" id="PF00512">
    <property type="entry name" value="HisKA"/>
    <property type="match status" value="1"/>
</dbReference>
<feature type="transmembrane region" description="Helical" evidence="9">
    <location>
        <begin position="102"/>
        <end position="120"/>
    </location>
</feature>
<feature type="transmembrane region" description="Helical" evidence="9">
    <location>
        <begin position="17"/>
        <end position="37"/>
    </location>
</feature>
<dbReference type="RefSeq" id="WP_098252766.1">
    <property type="nucleotide sequence ID" value="NZ_NTYD01000015.1"/>
</dbReference>
<dbReference type="Gene3D" id="3.30.565.10">
    <property type="entry name" value="Histidine kinase-like ATPase, C-terminal domain"/>
    <property type="match status" value="1"/>
</dbReference>
<keyword evidence="4" id="KW-0808">Transferase</keyword>
<reference evidence="10 11" key="1">
    <citation type="submission" date="2017-09" db="EMBL/GenBank/DDBJ databases">
        <title>Large-scale bioinformatics analysis of Bacillus genomes uncovers conserved roles of natural products in bacterial physiology.</title>
        <authorList>
            <consortium name="Agbiome Team Llc"/>
            <person name="Bleich R.M."/>
            <person name="Grubbs K.J."/>
            <person name="Santa Maria K.C."/>
            <person name="Allen S.E."/>
            <person name="Farag S."/>
            <person name="Shank E.A."/>
            <person name="Bowers A."/>
        </authorList>
    </citation>
    <scope>NUCLEOTIDE SEQUENCE [LARGE SCALE GENOMIC DNA]</scope>
    <source>
        <strain evidence="10 11">AFS040105</strain>
    </source>
</reference>
<dbReference type="SMART" id="SM00388">
    <property type="entry name" value="HisKA"/>
    <property type="match status" value="1"/>
</dbReference>
<gene>
    <name evidence="10" type="ORF">COD19_25800</name>
</gene>
<evidence type="ECO:0000313" key="11">
    <source>
        <dbReference type="Proteomes" id="UP000225766"/>
    </source>
</evidence>
<dbReference type="Proteomes" id="UP000225766">
    <property type="component" value="Unassembled WGS sequence"/>
</dbReference>
<comment type="caution">
    <text evidence="10">The sequence shown here is derived from an EMBL/GenBank/DDBJ whole genome shotgun (WGS) entry which is preliminary data.</text>
</comment>
<keyword evidence="9" id="KW-0472">Membrane</keyword>
<keyword evidence="3" id="KW-0597">Phosphoprotein</keyword>
<dbReference type="InterPro" id="IPR004358">
    <property type="entry name" value="Sig_transdc_His_kin-like_C"/>
</dbReference>
<dbReference type="InterPro" id="IPR036890">
    <property type="entry name" value="HATPase_C_sf"/>
</dbReference>
<dbReference type="InterPro" id="IPR048436">
    <property type="entry name" value="MASE12"/>
</dbReference>
<evidence type="ECO:0000256" key="9">
    <source>
        <dbReference type="SAM" id="Phobius"/>
    </source>
</evidence>
<dbReference type="PANTHER" id="PTHR43065">
    <property type="entry name" value="SENSOR HISTIDINE KINASE"/>
    <property type="match status" value="1"/>
</dbReference>
<accession>A0A2A8J0X7</accession>
<dbReference type="SMART" id="SM00387">
    <property type="entry name" value="HATPase_c"/>
    <property type="match status" value="1"/>
</dbReference>
<feature type="transmembrane region" description="Helical" evidence="9">
    <location>
        <begin position="49"/>
        <end position="67"/>
    </location>
</feature>
<dbReference type="Pfam" id="PF02518">
    <property type="entry name" value="HATPase_c"/>
    <property type="match status" value="1"/>
</dbReference>
<evidence type="ECO:0000256" key="7">
    <source>
        <dbReference type="ARBA" id="ARBA00022840"/>
    </source>
</evidence>
<dbReference type="Gene3D" id="1.10.287.130">
    <property type="match status" value="1"/>
</dbReference>
<dbReference type="PRINTS" id="PR00344">
    <property type="entry name" value="BCTRLSENSOR"/>
</dbReference>